<evidence type="ECO:0000256" key="2">
    <source>
        <dbReference type="ARBA" id="ARBA00022603"/>
    </source>
</evidence>
<dbReference type="EMBL" id="SMAO01000004">
    <property type="protein sequence ID" value="TCT21221.1"/>
    <property type="molecule type" value="Genomic_DNA"/>
</dbReference>
<evidence type="ECO:0000256" key="4">
    <source>
        <dbReference type="ARBA" id="ARBA00022691"/>
    </source>
</evidence>
<dbReference type="PANTHER" id="PTHR10629">
    <property type="entry name" value="CYTOSINE-SPECIFIC METHYLTRANSFERASE"/>
    <property type="match status" value="1"/>
</dbReference>
<dbReference type="Gene3D" id="3.90.120.10">
    <property type="entry name" value="DNA Methylase, subunit A, domain 2"/>
    <property type="match status" value="1"/>
</dbReference>
<dbReference type="GO" id="GO:0003677">
    <property type="term" value="F:DNA binding"/>
    <property type="evidence" value="ECO:0007669"/>
    <property type="project" value="TreeGrafter"/>
</dbReference>
<evidence type="ECO:0000256" key="3">
    <source>
        <dbReference type="ARBA" id="ARBA00022679"/>
    </source>
</evidence>
<dbReference type="PRINTS" id="PR00105">
    <property type="entry name" value="C5METTRFRASE"/>
</dbReference>
<dbReference type="GO" id="GO:0009307">
    <property type="term" value="P:DNA restriction-modification system"/>
    <property type="evidence" value="ECO:0007669"/>
    <property type="project" value="UniProtKB-KW"/>
</dbReference>
<dbReference type="Proteomes" id="UP000295717">
    <property type="component" value="Unassembled WGS sequence"/>
</dbReference>
<evidence type="ECO:0000256" key="7">
    <source>
        <dbReference type="PROSITE-ProRule" id="PRU01016"/>
    </source>
</evidence>
<evidence type="ECO:0000256" key="5">
    <source>
        <dbReference type="ARBA" id="ARBA00022747"/>
    </source>
</evidence>
<keyword evidence="4 7" id="KW-0949">S-adenosyl-L-methionine</keyword>
<gene>
    <name evidence="9" type="ORF">EDC35_10476</name>
</gene>
<evidence type="ECO:0000313" key="10">
    <source>
        <dbReference type="Proteomes" id="UP000295717"/>
    </source>
</evidence>
<organism evidence="9 10">
    <name type="scientific">Thiobaca trueperi</name>
    <dbReference type="NCBI Taxonomy" id="127458"/>
    <lineage>
        <taxon>Bacteria</taxon>
        <taxon>Pseudomonadati</taxon>
        <taxon>Pseudomonadota</taxon>
        <taxon>Gammaproteobacteria</taxon>
        <taxon>Chromatiales</taxon>
        <taxon>Chromatiaceae</taxon>
        <taxon>Thiobaca</taxon>
    </lineage>
</organism>
<dbReference type="NCBIfam" id="TIGR00675">
    <property type="entry name" value="dcm"/>
    <property type="match status" value="1"/>
</dbReference>
<dbReference type="PROSITE" id="PS51679">
    <property type="entry name" value="SAM_MT_C5"/>
    <property type="match status" value="1"/>
</dbReference>
<keyword evidence="2 7" id="KW-0489">Methyltransferase</keyword>
<dbReference type="GO" id="GO:0032259">
    <property type="term" value="P:methylation"/>
    <property type="evidence" value="ECO:0007669"/>
    <property type="project" value="UniProtKB-KW"/>
</dbReference>
<dbReference type="OrthoDB" id="9813719at2"/>
<evidence type="ECO:0000313" key="9">
    <source>
        <dbReference type="EMBL" id="TCT21221.1"/>
    </source>
</evidence>
<feature type="active site" evidence="7">
    <location>
        <position position="86"/>
    </location>
</feature>
<dbReference type="PANTHER" id="PTHR10629:SF52">
    <property type="entry name" value="DNA (CYTOSINE-5)-METHYLTRANSFERASE 1"/>
    <property type="match status" value="1"/>
</dbReference>
<accession>A0A4R3MZT6</accession>
<dbReference type="RefSeq" id="WP_132976832.1">
    <property type="nucleotide sequence ID" value="NZ_SMAO01000004.1"/>
</dbReference>
<protein>
    <recommendedName>
        <fullName evidence="1">DNA (cytosine-5-)-methyltransferase</fullName>
        <ecNumber evidence="1">2.1.1.37</ecNumber>
    </recommendedName>
</protein>
<dbReference type="GO" id="GO:0003886">
    <property type="term" value="F:DNA (cytosine-5-)-methyltransferase activity"/>
    <property type="evidence" value="ECO:0007669"/>
    <property type="project" value="UniProtKB-EC"/>
</dbReference>
<comment type="similarity">
    <text evidence="7 8">Belongs to the class I-like SAM-binding methyltransferase superfamily. C5-methyltransferase family.</text>
</comment>
<evidence type="ECO:0000256" key="1">
    <source>
        <dbReference type="ARBA" id="ARBA00011975"/>
    </source>
</evidence>
<dbReference type="SUPFAM" id="SSF53335">
    <property type="entry name" value="S-adenosyl-L-methionine-dependent methyltransferases"/>
    <property type="match status" value="1"/>
</dbReference>
<reference evidence="9 10" key="1">
    <citation type="submission" date="2019-03" db="EMBL/GenBank/DDBJ databases">
        <title>Genomic Encyclopedia of Type Strains, Phase IV (KMG-IV): sequencing the most valuable type-strain genomes for metagenomic binning, comparative biology and taxonomic classification.</title>
        <authorList>
            <person name="Goeker M."/>
        </authorList>
    </citation>
    <scope>NUCLEOTIDE SEQUENCE [LARGE SCALE GENOMIC DNA]</scope>
    <source>
        <strain evidence="9 10">DSM 13587</strain>
    </source>
</reference>
<sequence>MVPIPSNIQACCVDLFCGVGGLTHGFIREGLLVVAGIDSDHLCRFPYEYNNNATFLERDVADMTVEEVDGLFVPNQLRVLAGCAPCQPFSTYSQRYETHRDAKWSLLYEFARLVEGIGPDIVTMENVPRVVRHAVFGDFVARLKDLEYEVWSDVVECARYGVPQTRKRLVLLASRHGPIRMIEPTHAEPRSVKDAIFGLEQIEAGECASADRLHTASSLSPKNLERIKESKPGGSWRDWPEHLIADCHRESTGRTYPSVYGRMEWDKPAPTITTQCHGYGNGRFGHPDQNRAISLREAAILQSFPLDYQFVQPHEPVQFAPLGRMIGNAVPVDLGRAIARSILRHLLELNLGSPESHNMIKH</sequence>
<keyword evidence="3 7" id="KW-0808">Transferase</keyword>
<dbReference type="Pfam" id="PF00145">
    <property type="entry name" value="DNA_methylase"/>
    <property type="match status" value="1"/>
</dbReference>
<comment type="caution">
    <text evidence="9">The sequence shown here is derived from an EMBL/GenBank/DDBJ whole genome shotgun (WGS) entry which is preliminary data.</text>
</comment>
<dbReference type="InterPro" id="IPR029063">
    <property type="entry name" value="SAM-dependent_MTases_sf"/>
</dbReference>
<dbReference type="GO" id="GO:0044027">
    <property type="term" value="P:negative regulation of gene expression via chromosomal CpG island methylation"/>
    <property type="evidence" value="ECO:0007669"/>
    <property type="project" value="TreeGrafter"/>
</dbReference>
<evidence type="ECO:0000256" key="6">
    <source>
        <dbReference type="ARBA" id="ARBA00047422"/>
    </source>
</evidence>
<keyword evidence="5" id="KW-0680">Restriction system</keyword>
<dbReference type="AlphaFoldDB" id="A0A4R3MZT6"/>
<name>A0A4R3MZT6_9GAMM</name>
<comment type="catalytic activity">
    <reaction evidence="6">
        <text>a 2'-deoxycytidine in DNA + S-adenosyl-L-methionine = a 5-methyl-2'-deoxycytidine in DNA + S-adenosyl-L-homocysteine + H(+)</text>
        <dbReference type="Rhea" id="RHEA:13681"/>
        <dbReference type="Rhea" id="RHEA-COMP:11369"/>
        <dbReference type="Rhea" id="RHEA-COMP:11370"/>
        <dbReference type="ChEBI" id="CHEBI:15378"/>
        <dbReference type="ChEBI" id="CHEBI:57856"/>
        <dbReference type="ChEBI" id="CHEBI:59789"/>
        <dbReference type="ChEBI" id="CHEBI:85452"/>
        <dbReference type="ChEBI" id="CHEBI:85454"/>
        <dbReference type="EC" id="2.1.1.37"/>
    </reaction>
</comment>
<evidence type="ECO:0000256" key="8">
    <source>
        <dbReference type="RuleBase" id="RU000416"/>
    </source>
</evidence>
<dbReference type="PROSITE" id="PS00095">
    <property type="entry name" value="C5_MTASE_2"/>
    <property type="match status" value="1"/>
</dbReference>
<dbReference type="Gene3D" id="3.40.50.150">
    <property type="entry name" value="Vaccinia Virus protein VP39"/>
    <property type="match status" value="1"/>
</dbReference>
<keyword evidence="10" id="KW-1185">Reference proteome</keyword>
<dbReference type="InterPro" id="IPR031303">
    <property type="entry name" value="C5_meth_CS"/>
</dbReference>
<proteinExistence type="inferred from homology"/>
<dbReference type="InterPro" id="IPR050390">
    <property type="entry name" value="C5-Methyltransferase"/>
</dbReference>
<dbReference type="InterPro" id="IPR001525">
    <property type="entry name" value="C5_MeTfrase"/>
</dbReference>
<dbReference type="EC" id="2.1.1.37" evidence="1"/>